<dbReference type="EMBL" id="JACEFO010002479">
    <property type="protein sequence ID" value="KAF8658730.1"/>
    <property type="molecule type" value="Genomic_DNA"/>
</dbReference>
<gene>
    <name evidence="1" type="ORF">HU200_059212</name>
</gene>
<proteinExistence type="predicted"/>
<accession>A0A835ACJ4</accession>
<name>A0A835ACJ4_9POAL</name>
<evidence type="ECO:0000313" key="1">
    <source>
        <dbReference type="EMBL" id="KAF8658730.1"/>
    </source>
</evidence>
<dbReference type="AlphaFoldDB" id="A0A835ACJ4"/>
<dbReference type="Proteomes" id="UP000636709">
    <property type="component" value="Unassembled WGS sequence"/>
</dbReference>
<keyword evidence="2" id="KW-1185">Reference proteome</keyword>
<evidence type="ECO:0000313" key="2">
    <source>
        <dbReference type="Proteomes" id="UP000636709"/>
    </source>
</evidence>
<comment type="caution">
    <text evidence="1">The sequence shown here is derived from an EMBL/GenBank/DDBJ whole genome shotgun (WGS) entry which is preliminary data.</text>
</comment>
<dbReference type="OrthoDB" id="691359at2759"/>
<reference evidence="1" key="1">
    <citation type="submission" date="2020-07" db="EMBL/GenBank/DDBJ databases">
        <title>Genome sequence and genetic diversity analysis of an under-domesticated orphan crop, white fonio (Digitaria exilis).</title>
        <authorList>
            <person name="Bennetzen J.L."/>
            <person name="Chen S."/>
            <person name="Ma X."/>
            <person name="Wang X."/>
            <person name="Yssel A.E.J."/>
            <person name="Chaluvadi S.R."/>
            <person name="Johnson M."/>
            <person name="Gangashetty P."/>
            <person name="Hamidou F."/>
            <person name="Sanogo M.D."/>
            <person name="Zwaenepoel A."/>
            <person name="Wallace J."/>
            <person name="Van De Peer Y."/>
            <person name="Van Deynze A."/>
        </authorList>
    </citation>
    <scope>NUCLEOTIDE SEQUENCE</scope>
    <source>
        <tissue evidence="1">Leaves</tissue>
    </source>
</reference>
<protein>
    <submittedName>
        <fullName evidence="1">Uncharacterized protein</fullName>
    </submittedName>
</protein>
<organism evidence="1 2">
    <name type="scientific">Digitaria exilis</name>
    <dbReference type="NCBI Taxonomy" id="1010633"/>
    <lineage>
        <taxon>Eukaryota</taxon>
        <taxon>Viridiplantae</taxon>
        <taxon>Streptophyta</taxon>
        <taxon>Embryophyta</taxon>
        <taxon>Tracheophyta</taxon>
        <taxon>Spermatophyta</taxon>
        <taxon>Magnoliopsida</taxon>
        <taxon>Liliopsida</taxon>
        <taxon>Poales</taxon>
        <taxon>Poaceae</taxon>
        <taxon>PACMAD clade</taxon>
        <taxon>Panicoideae</taxon>
        <taxon>Panicodae</taxon>
        <taxon>Paniceae</taxon>
        <taxon>Anthephorinae</taxon>
        <taxon>Digitaria</taxon>
    </lineage>
</organism>
<sequence>MMRPDMNNGAAAAAAAATVGTSAPGKTTTEEQARAITCAAQRAVEEAKRGGAEGMSLKKSLEWFLEGRKNKAAMAAGETQRHIIDDSCSSSYPSRTSSSSVSALVRRGLTHAAISARMPRALTHMAMRPRMPASASSSSGAVAMAGIKQLNRAASIRRRGVRFSSEEARFGYGVVRFNRSGPDFVGADSNRRHKTRFGDGEFVFVLVLRSSRCCPLARLQDEDEEDCCCCSGGFLWRLLLIVVLRPKVDEGERQPAAR</sequence>